<dbReference type="InterPro" id="IPR013708">
    <property type="entry name" value="Shikimate_DH-bd_N"/>
</dbReference>
<dbReference type="UniPathway" id="UPA00053">
    <property type="reaction ID" value="UER00087"/>
</dbReference>
<evidence type="ECO:0000256" key="2">
    <source>
        <dbReference type="ARBA" id="ARBA00023002"/>
    </source>
</evidence>
<feature type="binding site" evidence="4">
    <location>
        <begin position="135"/>
        <end position="139"/>
    </location>
    <ligand>
        <name>NADP(+)</name>
        <dbReference type="ChEBI" id="CHEBI:58349"/>
    </ligand>
</feature>
<reference evidence="7 8" key="1">
    <citation type="submission" date="2019-08" db="EMBL/GenBank/DDBJ databases">
        <title>Sphingorhabdus soil sp. nov., isolated from arctic soil.</title>
        <authorList>
            <person name="Liu Y."/>
        </authorList>
    </citation>
    <scope>NUCLEOTIDE SEQUENCE [LARGE SCALE GENOMIC DNA]</scope>
    <source>
        <strain evidence="7 8">D-2Q-5-6</strain>
    </source>
</reference>
<dbReference type="Gene3D" id="3.40.50.720">
    <property type="entry name" value="NAD(P)-binding Rossmann-like Domain"/>
    <property type="match status" value="1"/>
</dbReference>
<feature type="binding site" evidence="4">
    <location>
        <position position="98"/>
    </location>
    <ligand>
        <name>shikimate</name>
        <dbReference type="ChEBI" id="CHEBI:36208"/>
    </ligand>
</feature>
<organism evidence="7 8">
    <name type="scientific">Flavisphingopyxis soli</name>
    <dbReference type="NCBI Taxonomy" id="2601267"/>
    <lineage>
        <taxon>Bacteria</taxon>
        <taxon>Pseudomonadati</taxon>
        <taxon>Pseudomonadota</taxon>
        <taxon>Alphaproteobacteria</taxon>
        <taxon>Sphingomonadales</taxon>
        <taxon>Sphingopyxidaceae</taxon>
        <taxon>Flavisphingopyxis</taxon>
    </lineage>
</organism>
<protein>
    <recommendedName>
        <fullName evidence="4">Shikimate dehydrogenase (NADP(+))</fullName>
        <shortName evidence="4">SDH</shortName>
        <ecNumber evidence="4">1.1.1.25</ecNumber>
    </recommendedName>
</protein>
<feature type="domain" description="Shikimate dehydrogenase substrate binding N-terminal" evidence="5">
    <location>
        <begin position="17"/>
        <end position="100"/>
    </location>
</feature>
<feature type="binding site" evidence="4">
    <location>
        <begin position="25"/>
        <end position="27"/>
    </location>
    <ligand>
        <name>shikimate</name>
        <dbReference type="ChEBI" id="CHEBI:36208"/>
    </ligand>
</feature>
<dbReference type="Pfam" id="PF08501">
    <property type="entry name" value="Shikimate_dh_N"/>
    <property type="match status" value="1"/>
</dbReference>
<keyword evidence="4" id="KW-0028">Amino-acid biosynthesis</keyword>
<evidence type="ECO:0000256" key="4">
    <source>
        <dbReference type="HAMAP-Rule" id="MF_00222"/>
    </source>
</evidence>
<dbReference type="InterPro" id="IPR022893">
    <property type="entry name" value="Shikimate_DH_fam"/>
</dbReference>
<dbReference type="AlphaFoldDB" id="A0A5C6UK57"/>
<dbReference type="GO" id="GO:0004764">
    <property type="term" value="F:shikimate 3-dehydrogenase (NADP+) activity"/>
    <property type="evidence" value="ECO:0007669"/>
    <property type="project" value="UniProtKB-UniRule"/>
</dbReference>
<evidence type="ECO:0000313" key="7">
    <source>
        <dbReference type="EMBL" id="TXC73413.1"/>
    </source>
</evidence>
<comment type="similarity">
    <text evidence="4">Belongs to the shikimate dehydrogenase family.</text>
</comment>
<comment type="catalytic activity">
    <reaction evidence="4">
        <text>shikimate + NADP(+) = 3-dehydroshikimate + NADPH + H(+)</text>
        <dbReference type="Rhea" id="RHEA:17737"/>
        <dbReference type="ChEBI" id="CHEBI:15378"/>
        <dbReference type="ChEBI" id="CHEBI:16630"/>
        <dbReference type="ChEBI" id="CHEBI:36208"/>
        <dbReference type="ChEBI" id="CHEBI:57783"/>
        <dbReference type="ChEBI" id="CHEBI:58349"/>
        <dbReference type="EC" id="1.1.1.25"/>
    </reaction>
</comment>
<accession>A0A5C6UK57</accession>
<gene>
    <name evidence="4" type="primary">aroE</name>
    <name evidence="7" type="ORF">FSZ31_01235</name>
</gene>
<dbReference type="Proteomes" id="UP000321129">
    <property type="component" value="Unassembled WGS sequence"/>
</dbReference>
<comment type="subunit">
    <text evidence="4">Homodimer.</text>
</comment>
<evidence type="ECO:0000259" key="6">
    <source>
        <dbReference type="Pfam" id="PF18317"/>
    </source>
</evidence>
<comment type="caution">
    <text evidence="7">The sequence shown here is derived from an EMBL/GenBank/DDBJ whole genome shotgun (WGS) entry which is preliminary data.</text>
</comment>
<dbReference type="CDD" id="cd01065">
    <property type="entry name" value="NAD_bind_Shikimate_DH"/>
    <property type="match status" value="1"/>
</dbReference>
<dbReference type="GO" id="GO:0009423">
    <property type="term" value="P:chorismate biosynthetic process"/>
    <property type="evidence" value="ECO:0007669"/>
    <property type="project" value="UniProtKB-UniRule"/>
</dbReference>
<evidence type="ECO:0000313" key="8">
    <source>
        <dbReference type="Proteomes" id="UP000321129"/>
    </source>
</evidence>
<evidence type="ECO:0000256" key="3">
    <source>
        <dbReference type="ARBA" id="ARBA00023141"/>
    </source>
</evidence>
<dbReference type="EC" id="1.1.1.25" evidence="4"/>
<dbReference type="EMBL" id="VOPY01000001">
    <property type="protein sequence ID" value="TXC73413.1"/>
    <property type="molecule type" value="Genomic_DNA"/>
</dbReference>
<sequence>MTNSAGPLQPDGAYAEVIGDPVAHSKSPIIHRFWLDRLGIAADYRATRVEADGLAAYFADRKADPAWLGCNITMPHKIAALDLVANAGDLAQSIGATNTVLRDGDRLIATNTDAAGFYGPIADFDLAGAPVAVIGAGGAARAVLFALARCDIGPLTLIARNPLKAAMLLSALKLTGATQGLDAPLPPARLLVNASPLGMAGHDAYAGDLDRLPPEAIVYDLVYDPLVTPLIAAAEARGLETIDGLEMLVGQAAVAFELFFGVAAPREHDGELRELLTS</sequence>
<keyword evidence="4" id="KW-0521">NADP</keyword>
<feature type="binding site" evidence="4">
    <location>
        <position position="221"/>
    </location>
    <ligand>
        <name>NADP(+)</name>
        <dbReference type="ChEBI" id="CHEBI:58349"/>
    </ligand>
</feature>
<evidence type="ECO:0000259" key="5">
    <source>
        <dbReference type="Pfam" id="PF08501"/>
    </source>
</evidence>
<dbReference type="SUPFAM" id="SSF51735">
    <property type="entry name" value="NAD(P)-binding Rossmann-fold domains"/>
    <property type="match status" value="1"/>
</dbReference>
<feature type="binding site" evidence="4">
    <location>
        <position position="89"/>
    </location>
    <ligand>
        <name>NADP(+)</name>
        <dbReference type="ChEBI" id="CHEBI:58349"/>
    </ligand>
</feature>
<feature type="binding site" evidence="4">
    <location>
        <position position="73"/>
    </location>
    <ligand>
        <name>shikimate</name>
        <dbReference type="ChEBI" id="CHEBI:36208"/>
    </ligand>
</feature>
<dbReference type="SUPFAM" id="SSF53223">
    <property type="entry name" value="Aminoacid dehydrogenase-like, N-terminal domain"/>
    <property type="match status" value="1"/>
</dbReference>
<feature type="binding site" evidence="4">
    <location>
        <position position="223"/>
    </location>
    <ligand>
        <name>shikimate</name>
        <dbReference type="ChEBI" id="CHEBI:36208"/>
    </ligand>
</feature>
<proteinExistence type="inferred from homology"/>
<dbReference type="InterPro" id="IPR041121">
    <property type="entry name" value="SDH_C"/>
</dbReference>
<dbReference type="Gene3D" id="3.40.50.10860">
    <property type="entry name" value="Leucine Dehydrogenase, chain A, domain 1"/>
    <property type="match status" value="1"/>
</dbReference>
<dbReference type="GO" id="GO:0005829">
    <property type="term" value="C:cytosol"/>
    <property type="evidence" value="ECO:0007669"/>
    <property type="project" value="TreeGrafter"/>
</dbReference>
<evidence type="ECO:0000256" key="1">
    <source>
        <dbReference type="ARBA" id="ARBA00004871"/>
    </source>
</evidence>
<dbReference type="PANTHER" id="PTHR21089:SF1">
    <property type="entry name" value="BIFUNCTIONAL 3-DEHYDROQUINATE DEHYDRATASE_SHIKIMATE DEHYDROGENASE, CHLOROPLASTIC"/>
    <property type="match status" value="1"/>
</dbReference>
<dbReference type="OrthoDB" id="9792692at2"/>
<dbReference type="InterPro" id="IPR036291">
    <property type="entry name" value="NAD(P)-bd_dom_sf"/>
</dbReference>
<dbReference type="GO" id="GO:0008652">
    <property type="term" value="P:amino acid biosynthetic process"/>
    <property type="evidence" value="ECO:0007669"/>
    <property type="project" value="UniProtKB-KW"/>
</dbReference>
<feature type="binding site" evidence="4">
    <location>
        <position position="251"/>
    </location>
    <ligand>
        <name>shikimate</name>
        <dbReference type="ChEBI" id="CHEBI:36208"/>
    </ligand>
</feature>
<keyword evidence="3 4" id="KW-0057">Aromatic amino acid biosynthesis</keyword>
<feature type="binding site" evidence="4">
    <location>
        <position position="113"/>
    </location>
    <ligand>
        <name>shikimate</name>
        <dbReference type="ChEBI" id="CHEBI:36208"/>
    </ligand>
</feature>
<feature type="binding site" evidence="4">
    <location>
        <position position="244"/>
    </location>
    <ligand>
        <name>NADP(+)</name>
        <dbReference type="ChEBI" id="CHEBI:58349"/>
    </ligand>
</feature>
<dbReference type="InterPro" id="IPR046346">
    <property type="entry name" value="Aminoacid_DH-like_N_sf"/>
</dbReference>
<feature type="active site" description="Proton acceptor" evidence="4">
    <location>
        <position position="77"/>
    </location>
</feature>
<dbReference type="GO" id="GO:0009073">
    <property type="term" value="P:aromatic amino acid family biosynthetic process"/>
    <property type="evidence" value="ECO:0007669"/>
    <property type="project" value="UniProtKB-KW"/>
</dbReference>
<name>A0A5C6UK57_9SPHN</name>
<comment type="caution">
    <text evidence="4">Lacks conserved residue(s) required for the propagation of feature annotation.</text>
</comment>
<dbReference type="Pfam" id="PF18317">
    <property type="entry name" value="SDH_C"/>
    <property type="match status" value="1"/>
</dbReference>
<comment type="pathway">
    <text evidence="1 4">Metabolic intermediate biosynthesis; chorismate biosynthesis; chorismate from D-erythrose 4-phosphate and phosphoenolpyruvate: step 4/7.</text>
</comment>
<comment type="function">
    <text evidence="4">Involved in the biosynthesis of the chorismate, which leads to the biosynthesis of aromatic amino acids. Catalyzes the reversible NADPH linked reduction of 3-dehydroshikimate (DHSA) to yield shikimate (SA).</text>
</comment>
<dbReference type="HAMAP" id="MF_00222">
    <property type="entry name" value="Shikimate_DH_AroE"/>
    <property type="match status" value="1"/>
</dbReference>
<keyword evidence="2 4" id="KW-0560">Oxidoreductase</keyword>
<feature type="domain" description="SDH C-terminal" evidence="6">
    <location>
        <begin position="244"/>
        <end position="267"/>
    </location>
</feature>
<dbReference type="PANTHER" id="PTHR21089">
    <property type="entry name" value="SHIKIMATE DEHYDROGENASE"/>
    <property type="match status" value="1"/>
</dbReference>
<dbReference type="GO" id="GO:0050661">
    <property type="term" value="F:NADP binding"/>
    <property type="evidence" value="ECO:0007669"/>
    <property type="project" value="TreeGrafter"/>
</dbReference>
<keyword evidence="8" id="KW-1185">Reference proteome</keyword>
<dbReference type="RefSeq" id="WP_147121249.1">
    <property type="nucleotide sequence ID" value="NZ_VOPY01000001.1"/>
</dbReference>
<dbReference type="GO" id="GO:0019632">
    <property type="term" value="P:shikimate metabolic process"/>
    <property type="evidence" value="ECO:0007669"/>
    <property type="project" value="TreeGrafter"/>
</dbReference>